<name>A0AAD4NV76_9PLEO</name>
<evidence type="ECO:0000256" key="1">
    <source>
        <dbReference type="ARBA" id="ARBA00022723"/>
    </source>
</evidence>
<dbReference type="InterPro" id="IPR057654">
    <property type="entry name" value="Znf-CCCH_tandem"/>
</dbReference>
<dbReference type="EMBL" id="JAANER010000001">
    <property type="protein sequence ID" value="KAG9195578.1"/>
    <property type="molecule type" value="Genomic_DNA"/>
</dbReference>
<reference evidence="7" key="1">
    <citation type="submission" date="2021-07" db="EMBL/GenBank/DDBJ databases">
        <title>Genome Resource of American Ginseng Black Spot Pathogen Alternaria panax.</title>
        <authorList>
            <person name="Qiu C."/>
            <person name="Wang W."/>
            <person name="Liu Z."/>
        </authorList>
    </citation>
    <scope>NUCLEOTIDE SEQUENCE</scope>
    <source>
        <strain evidence="7">BNCC115425</strain>
    </source>
</reference>
<keyword evidence="3 4" id="KW-0862">Zinc</keyword>
<accession>A0AAD4NV76</accession>
<evidence type="ECO:0000256" key="5">
    <source>
        <dbReference type="SAM" id="MobiDB-lite"/>
    </source>
</evidence>
<dbReference type="PROSITE" id="PS50103">
    <property type="entry name" value="ZF_C3H1"/>
    <property type="match status" value="1"/>
</dbReference>
<dbReference type="InterPro" id="IPR036855">
    <property type="entry name" value="Znf_CCCH_sf"/>
</dbReference>
<evidence type="ECO:0000256" key="4">
    <source>
        <dbReference type="PROSITE-ProRule" id="PRU00723"/>
    </source>
</evidence>
<comment type="caution">
    <text evidence="7">The sequence shown here is derived from an EMBL/GenBank/DDBJ whole genome shotgun (WGS) entry which is preliminary data.</text>
</comment>
<feature type="zinc finger region" description="C3H1-type" evidence="4">
    <location>
        <begin position="429"/>
        <end position="457"/>
    </location>
</feature>
<dbReference type="PANTHER" id="PTHR37543:SF1">
    <property type="entry name" value="CCCH ZINC FINGER DNA BINDING PROTEIN (AFU_ORTHOLOGUE AFUA_5G12760)"/>
    <property type="match status" value="1"/>
</dbReference>
<evidence type="ECO:0000313" key="8">
    <source>
        <dbReference type="Proteomes" id="UP001199106"/>
    </source>
</evidence>
<evidence type="ECO:0000256" key="3">
    <source>
        <dbReference type="ARBA" id="ARBA00022833"/>
    </source>
</evidence>
<feature type="region of interest" description="Disordered" evidence="5">
    <location>
        <begin position="338"/>
        <end position="367"/>
    </location>
</feature>
<dbReference type="GO" id="GO:0008270">
    <property type="term" value="F:zinc ion binding"/>
    <property type="evidence" value="ECO:0007669"/>
    <property type="project" value="UniProtKB-KW"/>
</dbReference>
<sequence length="532" mass="59785">MSNYNDYERFVHQMQAFRASDEAREQFVSEILAKYQALSEEHGNLKNDYLSERDIRRNYQRTVEEKQGLVGDYERQLEASSFVLTLIDGDGAIVSISESLSSDPRTVQRQLYIDVGSQTVDNFQDALIQAAGGDGGSEAASRLYYAIRDHVASLYNNSGNWPIMVQVYLSLDKLAQKLASVGLLRSPQELRAFAQRFSVNQPLFSVIDVGHGKERADHKIKEMLRTFSDNPTCRHIIFGGCHDAGYLLNLEHFKHNAAKAGRITLLETTPAYRGFTDLANFKRTRFDDVFKNEPLPDYIPPVNGFSQLAVQSPVQPVAQPQLIFRSVTNNTNTSATFAPKASVVPPSPSVTPVSATTPSESNRHSSWATVGKTRVSENGNISIAPTTAADKKNTKKKYAYYNKAGERLDEPLPPKDPAAAASLEARMKKVGKKMCNHWHLGGHCENGKFCHFQHEPKLTTAELNALRYKTRSLACKNRYCENIDCYLGHQCALERDHGYCSFPENCHLRATHGMERFKYVRYDKDGHEDYAP</sequence>
<dbReference type="Pfam" id="PF25542">
    <property type="entry name" value="zf-CCCH_12"/>
    <property type="match status" value="1"/>
</dbReference>
<dbReference type="InterPro" id="IPR000571">
    <property type="entry name" value="Znf_CCCH"/>
</dbReference>
<evidence type="ECO:0000256" key="2">
    <source>
        <dbReference type="ARBA" id="ARBA00022771"/>
    </source>
</evidence>
<organism evidence="7 8">
    <name type="scientific">Alternaria panax</name>
    <dbReference type="NCBI Taxonomy" id="48097"/>
    <lineage>
        <taxon>Eukaryota</taxon>
        <taxon>Fungi</taxon>
        <taxon>Dikarya</taxon>
        <taxon>Ascomycota</taxon>
        <taxon>Pezizomycotina</taxon>
        <taxon>Dothideomycetes</taxon>
        <taxon>Pleosporomycetidae</taxon>
        <taxon>Pleosporales</taxon>
        <taxon>Pleosporineae</taxon>
        <taxon>Pleosporaceae</taxon>
        <taxon>Alternaria</taxon>
        <taxon>Alternaria sect. Panax</taxon>
    </lineage>
</organism>
<proteinExistence type="predicted"/>
<dbReference type="Pfam" id="PF25540">
    <property type="entry name" value="DUF7923"/>
    <property type="match status" value="1"/>
</dbReference>
<dbReference type="PANTHER" id="PTHR37543">
    <property type="entry name" value="CCCH ZINC FINGER DNA BINDING PROTEIN (AFU_ORTHOLOGUE AFUA_5G12760)"/>
    <property type="match status" value="1"/>
</dbReference>
<protein>
    <recommendedName>
        <fullName evidence="6">C3H1-type domain-containing protein</fullName>
    </recommendedName>
</protein>
<keyword evidence="1 4" id="KW-0479">Metal-binding</keyword>
<keyword evidence="2 4" id="KW-0863">Zinc-finger</keyword>
<dbReference type="Pfam" id="PF25543">
    <property type="entry name" value="zf-CCCH_tandem"/>
    <property type="match status" value="1"/>
</dbReference>
<gene>
    <name evidence="7" type="ORF">G6011_00699</name>
</gene>
<dbReference type="InterPro" id="IPR057683">
    <property type="entry name" value="DUF7923"/>
</dbReference>
<keyword evidence="8" id="KW-1185">Reference proteome</keyword>
<feature type="domain" description="C3H1-type" evidence="6">
    <location>
        <begin position="429"/>
        <end position="457"/>
    </location>
</feature>
<dbReference type="SUPFAM" id="SSF90229">
    <property type="entry name" value="CCCH zinc finger"/>
    <property type="match status" value="1"/>
</dbReference>
<dbReference type="AlphaFoldDB" id="A0AAD4NV76"/>
<evidence type="ECO:0000313" key="7">
    <source>
        <dbReference type="EMBL" id="KAG9195578.1"/>
    </source>
</evidence>
<dbReference type="Proteomes" id="UP001199106">
    <property type="component" value="Unassembled WGS sequence"/>
</dbReference>
<evidence type="ECO:0000259" key="6">
    <source>
        <dbReference type="PROSITE" id="PS50103"/>
    </source>
</evidence>
<feature type="compositionally biased region" description="Low complexity" evidence="5">
    <location>
        <begin position="338"/>
        <end position="360"/>
    </location>
</feature>